<dbReference type="OrthoDB" id="1522571at2"/>
<dbReference type="PANTHER" id="PTHR32309">
    <property type="entry name" value="TYROSINE-PROTEIN KINASE"/>
    <property type="match status" value="1"/>
</dbReference>
<dbReference type="Proteomes" id="UP000248917">
    <property type="component" value="Unassembled WGS sequence"/>
</dbReference>
<dbReference type="PANTHER" id="PTHR32309:SF13">
    <property type="entry name" value="FERRIC ENTEROBACTIN TRANSPORT PROTEIN FEPE"/>
    <property type="match status" value="1"/>
</dbReference>
<feature type="transmembrane region" description="Helical" evidence="1">
    <location>
        <begin position="341"/>
        <end position="366"/>
    </location>
</feature>
<dbReference type="GO" id="GO:0004713">
    <property type="term" value="F:protein tyrosine kinase activity"/>
    <property type="evidence" value="ECO:0007669"/>
    <property type="project" value="TreeGrafter"/>
</dbReference>
<reference evidence="2 3" key="1">
    <citation type="submission" date="2018-06" db="EMBL/GenBank/DDBJ databases">
        <title>Genomic Encyclopedia of Archaeal and Bacterial Type Strains, Phase II (KMG-II): from individual species to whole genera.</title>
        <authorList>
            <person name="Goeker M."/>
        </authorList>
    </citation>
    <scope>NUCLEOTIDE SEQUENCE [LARGE SCALE GENOMIC DNA]</scope>
    <source>
        <strain evidence="2 3">T4</strain>
    </source>
</reference>
<dbReference type="AlphaFoldDB" id="A0A326RKR2"/>
<keyword evidence="1" id="KW-0472">Membrane</keyword>
<evidence type="ECO:0008006" key="4">
    <source>
        <dbReference type="Google" id="ProtNLM"/>
    </source>
</evidence>
<keyword evidence="1" id="KW-0812">Transmembrane</keyword>
<evidence type="ECO:0000313" key="3">
    <source>
        <dbReference type="Proteomes" id="UP000248917"/>
    </source>
</evidence>
<gene>
    <name evidence="2" type="ORF">CLV31_11561</name>
</gene>
<dbReference type="EMBL" id="QKTX01000015">
    <property type="protein sequence ID" value="PZV79101.1"/>
    <property type="molecule type" value="Genomic_DNA"/>
</dbReference>
<dbReference type="RefSeq" id="WP_111394368.1">
    <property type="nucleotide sequence ID" value="NZ_QKTX01000015.1"/>
</dbReference>
<protein>
    <recommendedName>
        <fullName evidence="4">Subunit length determinant protein</fullName>
    </recommendedName>
</protein>
<dbReference type="InterPro" id="IPR050445">
    <property type="entry name" value="Bact_polysacc_biosynth/exp"/>
</dbReference>
<evidence type="ECO:0000256" key="1">
    <source>
        <dbReference type="SAM" id="Phobius"/>
    </source>
</evidence>
<organism evidence="2 3">
    <name type="scientific">Algoriphagus aquaeductus</name>
    <dbReference type="NCBI Taxonomy" id="475299"/>
    <lineage>
        <taxon>Bacteria</taxon>
        <taxon>Pseudomonadati</taxon>
        <taxon>Bacteroidota</taxon>
        <taxon>Cytophagia</taxon>
        <taxon>Cytophagales</taxon>
        <taxon>Cyclobacteriaceae</taxon>
        <taxon>Algoriphagus</taxon>
    </lineage>
</organism>
<keyword evidence="3" id="KW-1185">Reference proteome</keyword>
<keyword evidence="1" id="KW-1133">Transmembrane helix</keyword>
<feature type="transmembrane region" description="Helical" evidence="1">
    <location>
        <begin position="29"/>
        <end position="47"/>
    </location>
</feature>
<sequence>MRKSVKEVFATDQVKVVDIFSLVFEKKRILWISTLVIFSLGMVYHFFSTKEFESVSAKLSETKEGGNLGGLGQISGLAGLAGVSLPGGGNDLDVTFPPELYPRLVYSPEFLKDILDEELYFQNIGKRTTLRSYLISERPRNFVGRIKDKITETLRNAASTVTPTSIAGNPPSEQMEGTEKPRFLYLSPVEQGLIGFLSKKIKIEVDGKVINLSVKLSDPNAAAELNGLVFNKIIEFVTQYRTEKQRVNLSFVEKRTKEAEENFLKAQVRLASFRDSNQGLISQQARSKEEQLQAEFSLGFNLYNGMKQELENARLQLKDNTPIFTSFIEPSFPNRASNLSFVAMLFLSGFLGAFIGILIVATKLFLEYHC</sequence>
<name>A0A326RKR2_9BACT</name>
<evidence type="ECO:0000313" key="2">
    <source>
        <dbReference type="EMBL" id="PZV79101.1"/>
    </source>
</evidence>
<dbReference type="GO" id="GO:0005886">
    <property type="term" value="C:plasma membrane"/>
    <property type="evidence" value="ECO:0007669"/>
    <property type="project" value="TreeGrafter"/>
</dbReference>
<proteinExistence type="predicted"/>
<comment type="caution">
    <text evidence="2">The sequence shown here is derived from an EMBL/GenBank/DDBJ whole genome shotgun (WGS) entry which is preliminary data.</text>
</comment>
<accession>A0A326RKR2</accession>